<comment type="subcellular location">
    <subcellularLocation>
        <location evidence="1">Membrane</location>
        <topology evidence="1">Multi-pass membrane protein</topology>
    </subcellularLocation>
</comment>
<keyword evidence="5 8" id="KW-0812">Transmembrane</keyword>
<keyword evidence="3" id="KW-0328">Glycosyltransferase</keyword>
<feature type="transmembrane region" description="Helical" evidence="8">
    <location>
        <begin position="318"/>
        <end position="338"/>
    </location>
</feature>
<dbReference type="AlphaFoldDB" id="A0A0W0YTW4"/>
<dbReference type="PANTHER" id="PTHR43398:SF1">
    <property type="entry name" value="DOLICHOL-PHOSPHATE MANNOSYLTRANSFERASE SUBUNIT 1"/>
    <property type="match status" value="1"/>
</dbReference>
<dbReference type="InterPro" id="IPR039528">
    <property type="entry name" value="DPM1-like"/>
</dbReference>
<protein>
    <submittedName>
        <fullName evidence="11">Glycosyltransferase</fullName>
    </submittedName>
</protein>
<dbReference type="GO" id="GO:0009247">
    <property type="term" value="P:glycolipid biosynthetic process"/>
    <property type="evidence" value="ECO:0007669"/>
    <property type="project" value="TreeGrafter"/>
</dbReference>
<dbReference type="PANTHER" id="PTHR43398">
    <property type="entry name" value="DOLICHOL-PHOSPHATE MANNOSYLTRANSFERASE SUBUNIT 1"/>
    <property type="match status" value="1"/>
</dbReference>
<evidence type="ECO:0000259" key="9">
    <source>
        <dbReference type="Pfam" id="PF00535"/>
    </source>
</evidence>
<dbReference type="RefSeq" id="WP_420324296.1">
    <property type="nucleotide sequence ID" value="NZ_CAAAIH010000014.1"/>
</dbReference>
<evidence type="ECO:0000256" key="4">
    <source>
        <dbReference type="ARBA" id="ARBA00022679"/>
    </source>
</evidence>
<evidence type="ECO:0000256" key="8">
    <source>
        <dbReference type="SAM" id="Phobius"/>
    </source>
</evidence>
<evidence type="ECO:0000313" key="11">
    <source>
        <dbReference type="EMBL" id="KTD60320.1"/>
    </source>
</evidence>
<dbReference type="InterPro" id="IPR001173">
    <property type="entry name" value="Glyco_trans_2-like"/>
</dbReference>
<dbReference type="EMBL" id="LNYU01000050">
    <property type="protein sequence ID" value="KTD60320.1"/>
    <property type="molecule type" value="Genomic_DNA"/>
</dbReference>
<feature type="transmembrane region" description="Helical" evidence="8">
    <location>
        <begin position="393"/>
        <end position="410"/>
    </location>
</feature>
<dbReference type="SUPFAM" id="SSF53448">
    <property type="entry name" value="Nucleotide-diphospho-sugar transferases"/>
    <property type="match status" value="1"/>
</dbReference>
<evidence type="ECO:0000256" key="6">
    <source>
        <dbReference type="ARBA" id="ARBA00022989"/>
    </source>
</evidence>
<dbReference type="Pfam" id="PF00535">
    <property type="entry name" value="Glycos_transf_2"/>
    <property type="match status" value="1"/>
</dbReference>
<accession>A0A0W0YTW4</accession>
<keyword evidence="6 8" id="KW-1133">Transmembrane helix</keyword>
<dbReference type="Gene3D" id="3.90.550.10">
    <property type="entry name" value="Spore Coat Polysaccharide Biosynthesis Protein SpsA, Chain A"/>
    <property type="match status" value="1"/>
</dbReference>
<evidence type="ECO:0000256" key="2">
    <source>
        <dbReference type="ARBA" id="ARBA00006739"/>
    </source>
</evidence>
<keyword evidence="7 8" id="KW-0472">Membrane</keyword>
<keyword evidence="12" id="KW-1185">Reference proteome</keyword>
<organism evidence="11 12">
    <name type="scientific">Legionella santicrucis</name>
    <dbReference type="NCBI Taxonomy" id="45074"/>
    <lineage>
        <taxon>Bacteria</taxon>
        <taxon>Pseudomonadati</taxon>
        <taxon>Pseudomonadota</taxon>
        <taxon>Gammaproteobacteria</taxon>
        <taxon>Legionellales</taxon>
        <taxon>Legionellaceae</taxon>
        <taxon>Legionella</taxon>
    </lineage>
</organism>
<dbReference type="GO" id="GO:0004582">
    <property type="term" value="F:dolichyl-phosphate beta-D-mannosyltransferase activity"/>
    <property type="evidence" value="ECO:0007669"/>
    <property type="project" value="InterPro"/>
</dbReference>
<sequence length="425" mass="49189">MIKANKNPLFFIKTNWYTHGKISLNISRYKLILDADKPFNSNEKNPSGEKVVIIIPTYNEASVIQTTIEQVFASVQLGNNYDIHILIFDSASTDNTQQIITSLQKEYPKLHLKHEPTKSGLGSAYLQAMNYALTSLNADIVFEFDADLSHQPKYILPMLDMLKTHDCVIGSRYVKGGSIPKNWELHRKLFSVLGNYVARAILTPIYKDFTSGFRATRRQQLLKVLPKQFLTNHYAYKIQLLWLLHKNNAKICEYPINFIDRNMGYSKLPKNSIVDSLRVVFILRYNEIKRYIAMCLVGSLGVIVQFTTYNILRSHFSFSPFEASRIAIAAAIINNFILNNRFTFRMKSKIPNSMKIKRLIIFVLYSIFIIYLQSYWLHFGVLCFGRGPIRENIIMGLGIGLISLLNYYIYSRHVWPDKHVPLEKY</sequence>
<dbReference type="CDD" id="cd06442">
    <property type="entry name" value="DPM1_like"/>
    <property type="match status" value="1"/>
</dbReference>
<feature type="transmembrane region" description="Helical" evidence="8">
    <location>
        <begin position="291"/>
        <end position="312"/>
    </location>
</feature>
<reference evidence="11 12" key="1">
    <citation type="submission" date="2015-11" db="EMBL/GenBank/DDBJ databases">
        <title>Genomic analysis of 38 Legionella species identifies large and diverse effector repertoires.</title>
        <authorList>
            <person name="Burstein D."/>
            <person name="Amaro F."/>
            <person name="Zusman T."/>
            <person name="Lifshitz Z."/>
            <person name="Cohen O."/>
            <person name="Gilbert J.A."/>
            <person name="Pupko T."/>
            <person name="Shuman H.A."/>
            <person name="Segal G."/>
        </authorList>
    </citation>
    <scope>NUCLEOTIDE SEQUENCE [LARGE SCALE GENOMIC DNA]</scope>
    <source>
        <strain evidence="11 12">SC-63-C7</strain>
    </source>
</reference>
<dbReference type="Proteomes" id="UP000054703">
    <property type="component" value="Unassembled WGS sequence"/>
</dbReference>
<evidence type="ECO:0000256" key="1">
    <source>
        <dbReference type="ARBA" id="ARBA00004141"/>
    </source>
</evidence>
<keyword evidence="4 11" id="KW-0808">Transferase</keyword>
<evidence type="ECO:0000256" key="5">
    <source>
        <dbReference type="ARBA" id="ARBA00022692"/>
    </source>
</evidence>
<dbReference type="GO" id="GO:0016020">
    <property type="term" value="C:membrane"/>
    <property type="evidence" value="ECO:0007669"/>
    <property type="project" value="UniProtKB-SubCell"/>
</dbReference>
<dbReference type="InterPro" id="IPR029044">
    <property type="entry name" value="Nucleotide-diphossugar_trans"/>
</dbReference>
<gene>
    <name evidence="11" type="ORF">Lsan_2098</name>
</gene>
<evidence type="ECO:0000313" key="12">
    <source>
        <dbReference type="Proteomes" id="UP000054703"/>
    </source>
</evidence>
<dbReference type="InterPro" id="IPR007267">
    <property type="entry name" value="GtrA_DPMS_TM"/>
</dbReference>
<dbReference type="Pfam" id="PF04138">
    <property type="entry name" value="GtrA_DPMS_TM"/>
    <property type="match status" value="1"/>
</dbReference>
<dbReference type="GO" id="GO:0000271">
    <property type="term" value="P:polysaccharide biosynthetic process"/>
    <property type="evidence" value="ECO:0007669"/>
    <property type="project" value="InterPro"/>
</dbReference>
<comment type="similarity">
    <text evidence="2">Belongs to the glycosyltransferase 2 family.</text>
</comment>
<name>A0A0W0YTW4_9GAMM</name>
<feature type="domain" description="Glycosyltransferase 2-like" evidence="9">
    <location>
        <begin position="53"/>
        <end position="219"/>
    </location>
</feature>
<evidence type="ECO:0000256" key="3">
    <source>
        <dbReference type="ARBA" id="ARBA00022676"/>
    </source>
</evidence>
<comment type="caution">
    <text evidence="11">The sequence shown here is derived from an EMBL/GenBank/DDBJ whole genome shotgun (WGS) entry which is preliminary data.</text>
</comment>
<proteinExistence type="inferred from homology"/>
<evidence type="ECO:0000259" key="10">
    <source>
        <dbReference type="Pfam" id="PF04138"/>
    </source>
</evidence>
<dbReference type="STRING" id="45074.Lsan_2098"/>
<feature type="transmembrane region" description="Helical" evidence="8">
    <location>
        <begin position="359"/>
        <end position="381"/>
    </location>
</feature>
<feature type="domain" description="GtrA/DPMS transmembrane" evidence="10">
    <location>
        <begin position="295"/>
        <end position="415"/>
    </location>
</feature>
<dbReference type="PATRIC" id="fig|45074.5.peg.2240"/>
<evidence type="ECO:0000256" key="7">
    <source>
        <dbReference type="ARBA" id="ARBA00023136"/>
    </source>
</evidence>